<evidence type="ECO:0000313" key="5">
    <source>
        <dbReference type="Proteomes" id="UP001164733"/>
    </source>
</evidence>
<name>A0AA47EM33_9CLOT</name>
<evidence type="ECO:0000313" key="4">
    <source>
        <dbReference type="EMBL" id="WAG61083.1"/>
    </source>
</evidence>
<dbReference type="InterPro" id="IPR050491">
    <property type="entry name" value="AmpC-like"/>
</dbReference>
<evidence type="ECO:0000259" key="3">
    <source>
        <dbReference type="Pfam" id="PF00144"/>
    </source>
</evidence>
<dbReference type="PANTHER" id="PTHR46825:SF11">
    <property type="entry name" value="PENICILLIN-BINDING PROTEIN 4"/>
    <property type="match status" value="1"/>
</dbReference>
<dbReference type="GO" id="GO:0016020">
    <property type="term" value="C:membrane"/>
    <property type="evidence" value="ECO:0007669"/>
    <property type="project" value="UniProtKB-SubCell"/>
</dbReference>
<dbReference type="InterPro" id="IPR001466">
    <property type="entry name" value="Beta-lactam-related"/>
</dbReference>
<comment type="subcellular location">
    <subcellularLocation>
        <location evidence="1">Membrane</location>
    </subcellularLocation>
</comment>
<protein>
    <submittedName>
        <fullName evidence="4">Beta-lactamase family protein</fullName>
    </submittedName>
</protein>
<gene>
    <name evidence="4" type="ORF">LL038_02180</name>
</gene>
<sequence>MKEKIQRICDDFSKKHNFSGTCLVKQGNDEIFSHAYGLAHKGFNIPNRLNTMFDTASITKVFTATAILILIEKGLLHFDDKITSIIDLNGTTIPKDVNIYNLLNHTSGIADDADEEAGEIYSDLFINKPNYAIRNTSDFLKQFAYKQPIFKAGTNVRYNNCAFVLLGLAIEKISGQDYRKFVTDNIFVPSGMLNTKFCAMDEVNANMAEGYVGHYSKNKDHIKWRKNIYSYPPIGSPDSGAYTTVLDLDIFIRNLKSNMVLNSEYTNMLFSPHCKFAKPFNCGESSVNATLRKGYAFEFVEINGNVFCMRKEGLNDGVGAMLSYYPEIDATIIILSNQTMCDGECDVWDMHREIQTIINS</sequence>
<dbReference type="Pfam" id="PF00144">
    <property type="entry name" value="Beta-lactamase"/>
    <property type="match status" value="1"/>
</dbReference>
<reference evidence="4" key="1">
    <citation type="submission" date="2021-11" db="EMBL/GenBank/DDBJ databases">
        <title>Clostridia strains as spoilage organisms.</title>
        <authorList>
            <person name="Wambui J."/>
            <person name="Stevens M.J.A."/>
            <person name="Stephan R."/>
        </authorList>
    </citation>
    <scope>NUCLEOTIDE SEQUENCE</scope>
    <source>
        <strain evidence="4">CF009</strain>
    </source>
</reference>
<feature type="domain" description="Beta-lactamase-related" evidence="3">
    <location>
        <begin position="8"/>
        <end position="339"/>
    </location>
</feature>
<evidence type="ECO:0000256" key="2">
    <source>
        <dbReference type="ARBA" id="ARBA00023136"/>
    </source>
</evidence>
<evidence type="ECO:0000256" key="1">
    <source>
        <dbReference type="ARBA" id="ARBA00004370"/>
    </source>
</evidence>
<dbReference type="AlphaFoldDB" id="A0AA47EM33"/>
<accession>A0AA47EM33</accession>
<keyword evidence="2" id="KW-0472">Membrane</keyword>
<dbReference type="PANTHER" id="PTHR46825">
    <property type="entry name" value="D-ALANYL-D-ALANINE-CARBOXYPEPTIDASE/ENDOPEPTIDASE AMPH"/>
    <property type="match status" value="1"/>
</dbReference>
<proteinExistence type="predicted"/>
<organism evidence="4 5">
    <name type="scientific">Clostridium estertheticum</name>
    <dbReference type="NCBI Taxonomy" id="238834"/>
    <lineage>
        <taxon>Bacteria</taxon>
        <taxon>Bacillati</taxon>
        <taxon>Bacillota</taxon>
        <taxon>Clostridia</taxon>
        <taxon>Eubacteriales</taxon>
        <taxon>Clostridiaceae</taxon>
        <taxon>Clostridium</taxon>
    </lineage>
</organism>
<dbReference type="Proteomes" id="UP001164733">
    <property type="component" value="Chromosome"/>
</dbReference>
<dbReference type="EMBL" id="CP086239">
    <property type="protein sequence ID" value="WAG61083.1"/>
    <property type="molecule type" value="Genomic_DNA"/>
</dbReference>
<dbReference type="RefSeq" id="WP_216125589.1">
    <property type="nucleotide sequence ID" value="NZ_CP086239.1"/>
</dbReference>